<evidence type="ECO:0000256" key="6">
    <source>
        <dbReference type="SAM" id="MobiDB-lite"/>
    </source>
</evidence>
<accession>A0A1T1HEH8</accession>
<name>A0A1T1HEH8_OCELI</name>
<keyword evidence="4" id="KW-0690">Ribosome biogenesis</keyword>
<dbReference type="Pfam" id="PF02620">
    <property type="entry name" value="YceD"/>
    <property type="match status" value="1"/>
</dbReference>
<keyword evidence="8" id="KW-1185">Reference proteome</keyword>
<protein>
    <recommendedName>
        <fullName evidence="3">Large ribosomal RNA subunit accumulation protein YceD</fullName>
    </recommendedName>
    <alternativeName>
        <fullName evidence="5">23S rRNA accumulation protein YceD</fullName>
    </alternativeName>
</protein>
<comment type="function">
    <text evidence="1">Plays a role in synthesis, processing and/or stability of 23S rRNA.</text>
</comment>
<organism evidence="7 8">
    <name type="scientific">Oceanospirillum linum</name>
    <dbReference type="NCBI Taxonomy" id="966"/>
    <lineage>
        <taxon>Bacteria</taxon>
        <taxon>Pseudomonadati</taxon>
        <taxon>Pseudomonadota</taxon>
        <taxon>Gammaproteobacteria</taxon>
        <taxon>Oceanospirillales</taxon>
        <taxon>Oceanospirillaceae</taxon>
        <taxon>Oceanospirillum</taxon>
    </lineage>
</organism>
<proteinExistence type="inferred from homology"/>
<reference evidence="7" key="1">
    <citation type="submission" date="2017-02" db="EMBL/GenBank/DDBJ databases">
        <title>Draft Genome Sequence of the Salt Water Bacterium Oceanospirillum linum ATCC 11336.</title>
        <authorList>
            <person name="Trachtenberg A.M."/>
            <person name="Carney J.G."/>
            <person name="Linnane J.D."/>
            <person name="Rheaume B.A."/>
            <person name="Pitts N.L."/>
            <person name="Mykles D.L."/>
            <person name="Maclea K.S."/>
        </authorList>
    </citation>
    <scope>NUCLEOTIDE SEQUENCE [LARGE SCALE GENOMIC DNA]</scope>
    <source>
        <strain evidence="7">ATCC 11336</strain>
    </source>
</reference>
<dbReference type="RefSeq" id="WP_160054901.1">
    <property type="nucleotide sequence ID" value="NZ_FXTS01000001.1"/>
</dbReference>
<dbReference type="EMBL" id="MTSD02000001">
    <property type="protein sequence ID" value="OOV88259.1"/>
    <property type="molecule type" value="Genomic_DNA"/>
</dbReference>
<dbReference type="GO" id="GO:0042254">
    <property type="term" value="P:ribosome biogenesis"/>
    <property type="evidence" value="ECO:0007669"/>
    <property type="project" value="UniProtKB-KW"/>
</dbReference>
<gene>
    <name evidence="7" type="ORF">BTA35_0201655</name>
</gene>
<comment type="similarity">
    <text evidence="2">Belongs to the DUF177 domain family.</text>
</comment>
<dbReference type="PANTHER" id="PTHR38099:SF1">
    <property type="entry name" value="LARGE RIBOSOMAL RNA SUBUNIT ACCUMULATION PROTEIN YCED"/>
    <property type="match status" value="1"/>
</dbReference>
<evidence type="ECO:0000256" key="1">
    <source>
        <dbReference type="ARBA" id="ARBA00002868"/>
    </source>
</evidence>
<dbReference type="GO" id="GO:0005829">
    <property type="term" value="C:cytosol"/>
    <property type="evidence" value="ECO:0007669"/>
    <property type="project" value="TreeGrafter"/>
</dbReference>
<evidence type="ECO:0000256" key="2">
    <source>
        <dbReference type="ARBA" id="ARBA00010740"/>
    </source>
</evidence>
<evidence type="ECO:0000256" key="3">
    <source>
        <dbReference type="ARBA" id="ARBA00015716"/>
    </source>
</evidence>
<sequence>MFGDRLPITIEPYKLARDAGVIEGDVSLEKCHRVLDALVSSEGHCHVRLEFDIDPQKIRFVRGQLKGLFQVPCQRCMQAMSFEVDSEFLLAIAASDEAAANLPKQYEPLIVEDEKLELLPVIEDEILLTLPIASYHDEGDCSVTSEMLVSGEEDEAQPETKPENPFSVLEQLKGKR</sequence>
<dbReference type="InterPro" id="IPR003772">
    <property type="entry name" value="YceD"/>
</dbReference>
<evidence type="ECO:0000313" key="8">
    <source>
        <dbReference type="Proteomes" id="UP000190064"/>
    </source>
</evidence>
<evidence type="ECO:0000256" key="5">
    <source>
        <dbReference type="ARBA" id="ARBA00031841"/>
    </source>
</evidence>
<feature type="region of interest" description="Disordered" evidence="6">
    <location>
        <begin position="149"/>
        <end position="176"/>
    </location>
</feature>
<evidence type="ECO:0000313" key="7">
    <source>
        <dbReference type="EMBL" id="OOV88259.1"/>
    </source>
</evidence>
<dbReference type="Proteomes" id="UP000190064">
    <property type="component" value="Unassembled WGS sequence"/>
</dbReference>
<dbReference type="PANTHER" id="PTHR38099">
    <property type="entry name" value="LARGE RIBOSOMAL RNA SUBUNIT ACCUMULATION PROTEIN YCED"/>
    <property type="match status" value="1"/>
</dbReference>
<evidence type="ECO:0000256" key="4">
    <source>
        <dbReference type="ARBA" id="ARBA00022517"/>
    </source>
</evidence>
<comment type="caution">
    <text evidence="7">The sequence shown here is derived from an EMBL/GenBank/DDBJ whole genome shotgun (WGS) entry which is preliminary data.</text>
</comment>
<dbReference type="AlphaFoldDB" id="A0A1T1HEH8"/>
<dbReference type="InterPro" id="IPR039255">
    <property type="entry name" value="YceD_bac"/>
</dbReference>
<dbReference type="STRING" id="966.BTA35_0201655"/>